<dbReference type="HOGENOM" id="CLU_1439743_0_0_10"/>
<proteinExistence type="predicted"/>
<protein>
    <recommendedName>
        <fullName evidence="5">Leucine-rich repeat domain-containing protein</fullName>
    </recommendedName>
</protein>
<dbReference type="GeneID" id="97258943"/>
<dbReference type="GO" id="GO:0005737">
    <property type="term" value="C:cytoplasm"/>
    <property type="evidence" value="ECO:0007669"/>
    <property type="project" value="TreeGrafter"/>
</dbReference>
<dbReference type="SUPFAM" id="SSF52058">
    <property type="entry name" value="L domain-like"/>
    <property type="match status" value="1"/>
</dbReference>
<evidence type="ECO:0000313" key="3">
    <source>
        <dbReference type="EMBL" id="AFL96399.1"/>
    </source>
</evidence>
<dbReference type="Proteomes" id="UP000006051">
    <property type="component" value="Chromosome"/>
</dbReference>
<dbReference type="eggNOG" id="COG4886">
    <property type="taxonomic scope" value="Bacteria"/>
</dbReference>
<evidence type="ECO:0000313" key="4">
    <source>
        <dbReference type="Proteomes" id="UP000006051"/>
    </source>
</evidence>
<dbReference type="Pfam" id="PF13516">
    <property type="entry name" value="LRR_6"/>
    <property type="match status" value="1"/>
</dbReference>
<accession>I3ZXG5</accession>
<keyword evidence="4" id="KW-1185">Reference proteome</keyword>
<evidence type="ECO:0000256" key="2">
    <source>
        <dbReference type="ARBA" id="ARBA00022737"/>
    </source>
</evidence>
<keyword evidence="1" id="KW-0433">Leucine-rich repeat</keyword>
<dbReference type="InterPro" id="IPR032675">
    <property type="entry name" value="LRR_dom_sf"/>
</dbReference>
<reference evidence="3 4" key="1">
    <citation type="submission" date="2012-06" db="EMBL/GenBank/DDBJ databases">
        <title>The complete genome of Ornithobacterium rhinotracheale DSM 15997.</title>
        <authorList>
            <consortium name="US DOE Joint Genome Institute (JGI-PGF)"/>
            <person name="Lucas S."/>
            <person name="Copeland A."/>
            <person name="Lapidus A."/>
            <person name="Goodwin L."/>
            <person name="Pitluck S."/>
            <person name="Peters L."/>
            <person name="Mikhailova N."/>
            <person name="Teshima H."/>
            <person name="Kyrpides N."/>
            <person name="Mavromatis K."/>
            <person name="Pagani I."/>
            <person name="Ivanova N."/>
            <person name="Ovchinnikova G."/>
            <person name="Zeytun A."/>
            <person name="Detter J.C."/>
            <person name="Han C."/>
            <person name="Land M."/>
            <person name="Hauser L."/>
            <person name="Markowitz V."/>
            <person name="Cheng J.-F."/>
            <person name="Hugenholtz P."/>
            <person name="Woyke T."/>
            <person name="Wu D."/>
            <person name="Lang E."/>
            <person name="Kopitz M."/>
            <person name="Brambilla E."/>
            <person name="Klenk H.-P."/>
            <person name="Eisen J.A."/>
        </authorList>
    </citation>
    <scope>NUCLEOTIDE SEQUENCE [LARGE SCALE GENOMIC DNA]</scope>
    <source>
        <strain evidence="4">ATCC 51463 / DSM 15997 / CCUG 23171 / LMG 9086</strain>
    </source>
</reference>
<dbReference type="Gene3D" id="3.80.10.10">
    <property type="entry name" value="Ribonuclease Inhibitor"/>
    <property type="match status" value="1"/>
</dbReference>
<dbReference type="PROSITE" id="PS51450">
    <property type="entry name" value="LRR"/>
    <property type="match status" value="1"/>
</dbReference>
<dbReference type="GeneID" id="71570440"/>
<dbReference type="PANTHER" id="PTHR15454:SF56">
    <property type="entry name" value="PROTEIN PHOSPHATASE 1 REGULATORY SUBUNIT 7-RELATED"/>
    <property type="match status" value="1"/>
</dbReference>
<sequence>MKKILFLLFCCVVLLNYHFTQLPEQENKIIPYLDLSHKNLDHIPDLSKLRVKKLNLSHNQITEFKIDSLPQNLESLDLSHNKLLWGVSIKKGKRLEHLKELNLAHNEVLGIDIKIPLKRLIVANNPIYEIDALNLDCLKYFDRLNTPGLDGARFFNKNNPKESLLIPFSKIDTIVSNGEPLIDVWYIE</sequence>
<gene>
    <name evidence="3" type="ordered locus">Ornrh_0176</name>
</gene>
<name>I3ZXG5_ORNRL</name>
<keyword evidence="2" id="KW-0677">Repeat</keyword>
<dbReference type="STRING" id="867902.Ornrh_0176"/>
<organism evidence="3 4">
    <name type="scientific">Ornithobacterium rhinotracheale (strain ATCC 51463 / DSM 15997 / CCUG 23171 / CIP 104009 / LMG 9086)</name>
    <dbReference type="NCBI Taxonomy" id="867902"/>
    <lineage>
        <taxon>Bacteria</taxon>
        <taxon>Pseudomonadati</taxon>
        <taxon>Bacteroidota</taxon>
        <taxon>Flavobacteriia</taxon>
        <taxon>Flavobacteriales</taxon>
        <taxon>Weeksellaceae</taxon>
        <taxon>Ornithobacterium</taxon>
    </lineage>
</organism>
<evidence type="ECO:0000256" key="1">
    <source>
        <dbReference type="ARBA" id="ARBA00022614"/>
    </source>
</evidence>
<dbReference type="KEGG" id="orh:Ornrh_0176"/>
<dbReference type="EMBL" id="CP003283">
    <property type="protein sequence ID" value="AFL96399.1"/>
    <property type="molecule type" value="Genomic_DNA"/>
</dbReference>
<dbReference type="AlphaFoldDB" id="I3ZXG5"/>
<dbReference type="PANTHER" id="PTHR15454">
    <property type="entry name" value="NISCHARIN RELATED"/>
    <property type="match status" value="1"/>
</dbReference>
<dbReference type="Pfam" id="PF00560">
    <property type="entry name" value="LRR_1"/>
    <property type="match status" value="2"/>
</dbReference>
<dbReference type="InterPro" id="IPR001611">
    <property type="entry name" value="Leu-rich_rpt"/>
</dbReference>
<dbReference type="RefSeq" id="WP_014790029.1">
    <property type="nucleotide sequence ID" value="NC_018016.1"/>
</dbReference>
<evidence type="ECO:0008006" key="5">
    <source>
        <dbReference type="Google" id="ProtNLM"/>
    </source>
</evidence>